<evidence type="ECO:0000256" key="1">
    <source>
        <dbReference type="SAM" id="SignalP"/>
    </source>
</evidence>
<sequence length="383" mass="40970">MLLGGVLLLGSSQQAAAQGATDAASDRMSWYTMENNTLVLRTSNKNKPVKTTPVTKDVAFPDGMHLDYATHSLVRQDGSRVELKEGDILSANGQLASAATAKPRAKAAATWGGSSAAFTYQPVAPVNGKLKGVVELGASGFNMFIIRVDEQRNWKLEKVEYGNSLVMENMATEDDIRKGLKAYIGQMLDFGVGGHDIHFIVSSGADMAKVTAPIVQNLKALSYVVTTVTPAREGALGFKAAVPKPYVDKAFMVDIGSGNTKIAWMENGNAKVVDTYGAKYFQQTTDTAVVAREVRTKAAQVPSSLRGTCFIMGGVPFEMAKVGRQEKEPYTALQPAAAYSQLQGAKAQAGLTIYRAIAAATGCQQFIFGWDTNFTIGYLLSLP</sequence>
<dbReference type="EMBL" id="MTSE01000007">
    <property type="protein sequence ID" value="OUJ73223.1"/>
    <property type="molecule type" value="Genomic_DNA"/>
</dbReference>
<reference evidence="2 3" key="1">
    <citation type="submission" date="2017-01" db="EMBL/GenBank/DDBJ databases">
        <title>A new Hymenobacter.</title>
        <authorList>
            <person name="Liang Y."/>
            <person name="Feng F."/>
        </authorList>
    </citation>
    <scope>NUCLEOTIDE SEQUENCE [LARGE SCALE GENOMIC DNA]</scope>
    <source>
        <strain evidence="2">MIMBbqt21</strain>
    </source>
</reference>
<name>A0A243WDQ3_9BACT</name>
<comment type="caution">
    <text evidence="2">The sequence shown here is derived from an EMBL/GenBank/DDBJ whole genome shotgun (WGS) entry which is preliminary data.</text>
</comment>
<evidence type="ECO:0008006" key="4">
    <source>
        <dbReference type="Google" id="ProtNLM"/>
    </source>
</evidence>
<feature type="chain" id="PRO_5013054745" description="Ppx/GppA phosphatase domain-containing protein" evidence="1">
    <location>
        <begin position="18"/>
        <end position="383"/>
    </location>
</feature>
<proteinExistence type="predicted"/>
<gene>
    <name evidence="2" type="ORF">BXP70_15465</name>
</gene>
<evidence type="ECO:0000313" key="2">
    <source>
        <dbReference type="EMBL" id="OUJ73223.1"/>
    </source>
</evidence>
<protein>
    <recommendedName>
        <fullName evidence="4">Ppx/GppA phosphatase domain-containing protein</fullName>
    </recommendedName>
</protein>
<dbReference type="Proteomes" id="UP000194873">
    <property type="component" value="Unassembled WGS sequence"/>
</dbReference>
<dbReference type="AlphaFoldDB" id="A0A243WDQ3"/>
<keyword evidence="3" id="KW-1185">Reference proteome</keyword>
<evidence type="ECO:0000313" key="3">
    <source>
        <dbReference type="Proteomes" id="UP000194873"/>
    </source>
</evidence>
<organism evidence="2 3">
    <name type="scientific">Hymenobacter crusticola</name>
    <dbReference type="NCBI Taxonomy" id="1770526"/>
    <lineage>
        <taxon>Bacteria</taxon>
        <taxon>Pseudomonadati</taxon>
        <taxon>Bacteroidota</taxon>
        <taxon>Cytophagia</taxon>
        <taxon>Cytophagales</taxon>
        <taxon>Hymenobacteraceae</taxon>
        <taxon>Hymenobacter</taxon>
    </lineage>
</organism>
<accession>A0A243WDQ3</accession>
<keyword evidence="1" id="KW-0732">Signal</keyword>
<feature type="signal peptide" evidence="1">
    <location>
        <begin position="1"/>
        <end position="17"/>
    </location>
</feature>